<sequence length="96" mass="10694">MSAGHLTAVQSHWNHAVKADMDRRHRKWPLGTAIQTNTPAGYLAGRIVKHWRKGEVAHGATVEFPMLVDMGDANGARYAHVIPFRSMRPQPEVSRG</sequence>
<dbReference type="RefSeq" id="WP_223994313.1">
    <property type="nucleotide sequence ID" value="NZ_CAJZAG010000012.1"/>
</dbReference>
<reference evidence="1 2" key="1">
    <citation type="submission" date="2021-08" db="EMBL/GenBank/DDBJ databases">
        <authorList>
            <person name="Peeters C."/>
        </authorList>
    </citation>
    <scope>NUCLEOTIDE SEQUENCE [LARGE SCALE GENOMIC DNA]</scope>
    <source>
        <strain evidence="1 2">LMG 32289</strain>
    </source>
</reference>
<evidence type="ECO:0000313" key="2">
    <source>
        <dbReference type="Proteomes" id="UP000706525"/>
    </source>
</evidence>
<keyword evidence="2" id="KW-1185">Reference proteome</keyword>
<dbReference type="EMBL" id="CAJZAG010000012">
    <property type="protein sequence ID" value="CAG9184458.1"/>
    <property type="molecule type" value="Genomic_DNA"/>
</dbReference>
<protein>
    <submittedName>
        <fullName evidence="1">Uncharacterized protein</fullName>
    </submittedName>
</protein>
<dbReference type="Proteomes" id="UP000706525">
    <property type="component" value="Unassembled WGS sequence"/>
</dbReference>
<evidence type="ECO:0000313" key="1">
    <source>
        <dbReference type="EMBL" id="CAG9184458.1"/>
    </source>
</evidence>
<proteinExistence type="predicted"/>
<gene>
    <name evidence="1" type="ORF">LMG32289_05623</name>
</gene>
<name>A0ABM8XVP1_9BURK</name>
<accession>A0ABM8XVP1</accession>
<comment type="caution">
    <text evidence="1">The sequence shown here is derived from an EMBL/GenBank/DDBJ whole genome shotgun (WGS) entry which is preliminary data.</text>
</comment>
<organism evidence="1 2">
    <name type="scientific">Cupriavidus pampae</name>
    <dbReference type="NCBI Taxonomy" id="659251"/>
    <lineage>
        <taxon>Bacteria</taxon>
        <taxon>Pseudomonadati</taxon>
        <taxon>Pseudomonadota</taxon>
        <taxon>Betaproteobacteria</taxon>
        <taxon>Burkholderiales</taxon>
        <taxon>Burkholderiaceae</taxon>
        <taxon>Cupriavidus</taxon>
    </lineage>
</organism>